<reference evidence="1" key="2">
    <citation type="submission" date="2023-05" db="EMBL/GenBank/DDBJ databases">
        <authorList>
            <consortium name="Lawrence Berkeley National Laboratory"/>
            <person name="Steindorff A."/>
            <person name="Hensen N."/>
            <person name="Bonometti L."/>
            <person name="Westerberg I."/>
            <person name="Brannstrom I.O."/>
            <person name="Guillou S."/>
            <person name="Cros-Aarteil S."/>
            <person name="Calhoun S."/>
            <person name="Haridas S."/>
            <person name="Kuo A."/>
            <person name="Mondo S."/>
            <person name="Pangilinan J."/>
            <person name="Riley R."/>
            <person name="Labutti K."/>
            <person name="Andreopoulos B."/>
            <person name="Lipzen A."/>
            <person name="Chen C."/>
            <person name="Yanf M."/>
            <person name="Daum C."/>
            <person name="Ng V."/>
            <person name="Clum A."/>
            <person name="Ohm R."/>
            <person name="Martin F."/>
            <person name="Silar P."/>
            <person name="Natvig D."/>
            <person name="Lalanne C."/>
            <person name="Gautier V."/>
            <person name="Ament-Velasquez S.L."/>
            <person name="Kruys A."/>
            <person name="Hutchinson M.I."/>
            <person name="Powell A.J."/>
            <person name="Barry K."/>
            <person name="Miller A.N."/>
            <person name="Grigoriev I.V."/>
            <person name="Debuchy R."/>
            <person name="Gladieux P."/>
            <person name="Thoren M.H."/>
            <person name="Johannesson H."/>
        </authorList>
    </citation>
    <scope>NUCLEOTIDE SEQUENCE</scope>
    <source>
        <strain evidence="1">CBS 731.68</strain>
    </source>
</reference>
<evidence type="ECO:0000313" key="1">
    <source>
        <dbReference type="EMBL" id="KAK4119612.1"/>
    </source>
</evidence>
<proteinExistence type="predicted"/>
<accession>A0AAN6TRW2</accession>
<reference evidence="1" key="1">
    <citation type="journal article" date="2023" name="Mol. Phylogenet. Evol.">
        <title>Genome-scale phylogeny and comparative genomics of the fungal order Sordariales.</title>
        <authorList>
            <person name="Hensen N."/>
            <person name="Bonometti L."/>
            <person name="Westerberg I."/>
            <person name="Brannstrom I.O."/>
            <person name="Guillou S."/>
            <person name="Cros-Aarteil S."/>
            <person name="Calhoun S."/>
            <person name="Haridas S."/>
            <person name="Kuo A."/>
            <person name="Mondo S."/>
            <person name="Pangilinan J."/>
            <person name="Riley R."/>
            <person name="LaButti K."/>
            <person name="Andreopoulos B."/>
            <person name="Lipzen A."/>
            <person name="Chen C."/>
            <person name="Yan M."/>
            <person name="Daum C."/>
            <person name="Ng V."/>
            <person name="Clum A."/>
            <person name="Steindorff A."/>
            <person name="Ohm R.A."/>
            <person name="Martin F."/>
            <person name="Silar P."/>
            <person name="Natvig D.O."/>
            <person name="Lalanne C."/>
            <person name="Gautier V."/>
            <person name="Ament-Velasquez S.L."/>
            <person name="Kruys A."/>
            <person name="Hutchinson M.I."/>
            <person name="Powell A.J."/>
            <person name="Barry K."/>
            <person name="Miller A.N."/>
            <person name="Grigoriev I.V."/>
            <person name="Debuchy R."/>
            <person name="Gladieux P."/>
            <person name="Hiltunen Thoren M."/>
            <person name="Johannesson H."/>
        </authorList>
    </citation>
    <scope>NUCLEOTIDE SEQUENCE</scope>
    <source>
        <strain evidence="1">CBS 731.68</strain>
    </source>
</reference>
<organism evidence="1 2">
    <name type="scientific">Parathielavia appendiculata</name>
    <dbReference type="NCBI Taxonomy" id="2587402"/>
    <lineage>
        <taxon>Eukaryota</taxon>
        <taxon>Fungi</taxon>
        <taxon>Dikarya</taxon>
        <taxon>Ascomycota</taxon>
        <taxon>Pezizomycotina</taxon>
        <taxon>Sordariomycetes</taxon>
        <taxon>Sordariomycetidae</taxon>
        <taxon>Sordariales</taxon>
        <taxon>Chaetomiaceae</taxon>
        <taxon>Parathielavia</taxon>
    </lineage>
</organism>
<comment type="caution">
    <text evidence="1">The sequence shown here is derived from an EMBL/GenBank/DDBJ whole genome shotgun (WGS) entry which is preliminary data.</text>
</comment>
<dbReference type="GeneID" id="87830596"/>
<name>A0AAN6TRW2_9PEZI</name>
<protein>
    <submittedName>
        <fullName evidence="1">Uncharacterized protein</fullName>
    </submittedName>
</protein>
<keyword evidence="2" id="KW-1185">Reference proteome</keyword>
<dbReference type="Proteomes" id="UP001302602">
    <property type="component" value="Unassembled WGS sequence"/>
</dbReference>
<evidence type="ECO:0000313" key="2">
    <source>
        <dbReference type="Proteomes" id="UP001302602"/>
    </source>
</evidence>
<dbReference type="EMBL" id="MU853246">
    <property type="protein sequence ID" value="KAK4119612.1"/>
    <property type="molecule type" value="Genomic_DNA"/>
</dbReference>
<dbReference type="RefSeq" id="XP_062643385.1">
    <property type="nucleotide sequence ID" value="XM_062793827.1"/>
</dbReference>
<dbReference type="AlphaFoldDB" id="A0AAN6TRW2"/>
<sequence length="70" mass="8036">MGQVSAARAISVRVDAGQMTIARTFPILCAFDLREERSQAPSLTMQLSRESNSWLLDGHRRKYFWHDGIR</sequence>
<gene>
    <name evidence="1" type="ORF">N657DRAFT_649932</name>
</gene>